<feature type="compositionally biased region" description="Acidic residues" evidence="1">
    <location>
        <begin position="1"/>
        <end position="10"/>
    </location>
</feature>
<dbReference type="Proteomes" id="UP001472677">
    <property type="component" value="Unassembled WGS sequence"/>
</dbReference>
<dbReference type="EMBL" id="JBBPBM010000011">
    <property type="protein sequence ID" value="KAK8564070.1"/>
    <property type="molecule type" value="Genomic_DNA"/>
</dbReference>
<evidence type="ECO:0000313" key="2">
    <source>
        <dbReference type="EMBL" id="KAK8564070.1"/>
    </source>
</evidence>
<keyword evidence="3" id="KW-1185">Reference proteome</keyword>
<gene>
    <name evidence="2" type="ORF">V6N12_036201</name>
</gene>
<evidence type="ECO:0000256" key="1">
    <source>
        <dbReference type="SAM" id="MobiDB-lite"/>
    </source>
</evidence>
<evidence type="ECO:0008006" key="4">
    <source>
        <dbReference type="Google" id="ProtNLM"/>
    </source>
</evidence>
<protein>
    <recommendedName>
        <fullName evidence="4">RNase H type-1 domain-containing protein</fullName>
    </recommendedName>
</protein>
<accession>A0ABR2EPY8</accession>
<comment type="caution">
    <text evidence="2">The sequence shown here is derived from an EMBL/GenBank/DDBJ whole genome shotgun (WGS) entry which is preliminary data.</text>
</comment>
<feature type="compositionally biased region" description="Low complexity" evidence="1">
    <location>
        <begin position="20"/>
        <end position="29"/>
    </location>
</feature>
<evidence type="ECO:0000313" key="3">
    <source>
        <dbReference type="Proteomes" id="UP001472677"/>
    </source>
</evidence>
<name>A0ABR2EPY8_9ROSI</name>
<sequence>MEEGDVDSEPELPPPPPDRTAPARAARAHPIPPVTDVVLNPCILQKLDIFMGHYRGGDVPLPPLGSVKFNVDGAVCGGFGKAGIGGILSDSSNRTLISFSKGYPRGLSFVS</sequence>
<proteinExistence type="predicted"/>
<reference evidence="2 3" key="1">
    <citation type="journal article" date="2024" name="G3 (Bethesda)">
        <title>Genome assembly of Hibiscus sabdariffa L. provides insights into metabolisms of medicinal natural products.</title>
        <authorList>
            <person name="Kim T."/>
        </authorList>
    </citation>
    <scope>NUCLEOTIDE SEQUENCE [LARGE SCALE GENOMIC DNA]</scope>
    <source>
        <strain evidence="2">TK-2024</strain>
        <tissue evidence="2">Old leaves</tissue>
    </source>
</reference>
<organism evidence="2 3">
    <name type="scientific">Hibiscus sabdariffa</name>
    <name type="common">roselle</name>
    <dbReference type="NCBI Taxonomy" id="183260"/>
    <lineage>
        <taxon>Eukaryota</taxon>
        <taxon>Viridiplantae</taxon>
        <taxon>Streptophyta</taxon>
        <taxon>Embryophyta</taxon>
        <taxon>Tracheophyta</taxon>
        <taxon>Spermatophyta</taxon>
        <taxon>Magnoliopsida</taxon>
        <taxon>eudicotyledons</taxon>
        <taxon>Gunneridae</taxon>
        <taxon>Pentapetalae</taxon>
        <taxon>rosids</taxon>
        <taxon>malvids</taxon>
        <taxon>Malvales</taxon>
        <taxon>Malvaceae</taxon>
        <taxon>Malvoideae</taxon>
        <taxon>Hibiscus</taxon>
    </lineage>
</organism>
<feature type="region of interest" description="Disordered" evidence="1">
    <location>
        <begin position="1"/>
        <end position="30"/>
    </location>
</feature>